<dbReference type="InterPro" id="IPR000847">
    <property type="entry name" value="LysR_HTH_N"/>
</dbReference>
<evidence type="ECO:0000313" key="7">
    <source>
        <dbReference type="EMBL" id="SDS97582.1"/>
    </source>
</evidence>
<evidence type="ECO:0000313" key="8">
    <source>
        <dbReference type="Proteomes" id="UP000243426"/>
    </source>
</evidence>
<evidence type="ECO:0000256" key="3">
    <source>
        <dbReference type="ARBA" id="ARBA00023125"/>
    </source>
</evidence>
<dbReference type="RefSeq" id="WP_090275153.1">
    <property type="nucleotide sequence ID" value="NZ_LT629748.1"/>
</dbReference>
<dbReference type="SUPFAM" id="SSF46785">
    <property type="entry name" value="Winged helix' DNA-binding domain"/>
    <property type="match status" value="1"/>
</dbReference>
<keyword evidence="2" id="KW-0805">Transcription regulation</keyword>
<dbReference type="STRING" id="797277.SAMN05216198_3306"/>
<evidence type="ECO:0000256" key="1">
    <source>
        <dbReference type="ARBA" id="ARBA00009437"/>
    </source>
</evidence>
<protein>
    <submittedName>
        <fullName evidence="7">Transcriptional regulator, LysR family</fullName>
    </submittedName>
</protein>
<evidence type="ECO:0000259" key="6">
    <source>
        <dbReference type="PROSITE" id="PS50931"/>
    </source>
</evidence>
<dbReference type="GO" id="GO:0032993">
    <property type="term" value="C:protein-DNA complex"/>
    <property type="evidence" value="ECO:0007669"/>
    <property type="project" value="TreeGrafter"/>
</dbReference>
<accession>A0A1H1WKQ2</accession>
<dbReference type="GO" id="GO:0003677">
    <property type="term" value="F:DNA binding"/>
    <property type="evidence" value="ECO:0007669"/>
    <property type="project" value="UniProtKB-KW"/>
</dbReference>
<dbReference type="CDD" id="cd08411">
    <property type="entry name" value="PBP2_OxyR"/>
    <property type="match status" value="1"/>
</dbReference>
<dbReference type="SUPFAM" id="SSF53850">
    <property type="entry name" value="Periplasmic binding protein-like II"/>
    <property type="match status" value="1"/>
</dbReference>
<dbReference type="PROSITE" id="PS50931">
    <property type="entry name" value="HTH_LYSR"/>
    <property type="match status" value="1"/>
</dbReference>
<dbReference type="PANTHER" id="PTHR30346:SF26">
    <property type="entry name" value="HYDROGEN PEROXIDE-INDUCIBLE GENES ACTIVATOR"/>
    <property type="match status" value="1"/>
</dbReference>
<dbReference type="Pfam" id="PF03466">
    <property type="entry name" value="LysR_substrate"/>
    <property type="match status" value="1"/>
</dbReference>
<dbReference type="AlphaFoldDB" id="A0A1H1WKQ2"/>
<sequence length="306" mass="34333">MTLTELRYIVTLAQEQHFGHAAERCHVSQPTLSVGVKKLEEELGILLFERTKSAVRVTPVGERIVAQAQRVLEEAMAIRELASAGKNQLSAPLKVGAIYTIGPYLFPHLIPQLHRVAPEMPLYIEENYTHILRDKLRNGELDAIIVALPFNEPDILTKPLYDEPFSLLIPANHAWAERTTVSLEDLDDDRLLLLGEGHCFRDQVLEACPTTRRNEDHTHHTTIEASSLETIRHMVASGMGMTVLPMSAADDRYYSSDLLLTKQFKSPVPFRTVAIAWRASFPRPRAVEILSDSIRLCSVGSPADKR</sequence>
<evidence type="ECO:0000256" key="2">
    <source>
        <dbReference type="ARBA" id="ARBA00023015"/>
    </source>
</evidence>
<comment type="similarity">
    <text evidence="1">Belongs to the LysR transcriptional regulatory family.</text>
</comment>
<dbReference type="InterPro" id="IPR005119">
    <property type="entry name" value="LysR_subst-bd"/>
</dbReference>
<name>A0A1H1WKQ2_9GAMM</name>
<keyword evidence="4" id="KW-0010">Activator</keyword>
<dbReference type="Pfam" id="PF00126">
    <property type="entry name" value="HTH_1"/>
    <property type="match status" value="1"/>
</dbReference>
<evidence type="ECO:0000256" key="5">
    <source>
        <dbReference type="ARBA" id="ARBA00023163"/>
    </source>
</evidence>
<dbReference type="FunFam" id="1.10.10.10:FF:000001">
    <property type="entry name" value="LysR family transcriptional regulator"/>
    <property type="match status" value="1"/>
</dbReference>
<dbReference type="Proteomes" id="UP000243426">
    <property type="component" value="Chromosome I"/>
</dbReference>
<dbReference type="GO" id="GO:0003700">
    <property type="term" value="F:DNA-binding transcription factor activity"/>
    <property type="evidence" value="ECO:0007669"/>
    <property type="project" value="InterPro"/>
</dbReference>
<evidence type="ECO:0000256" key="4">
    <source>
        <dbReference type="ARBA" id="ARBA00023159"/>
    </source>
</evidence>
<proteinExistence type="inferred from homology"/>
<keyword evidence="5" id="KW-0804">Transcription</keyword>
<dbReference type="InterPro" id="IPR036390">
    <property type="entry name" value="WH_DNA-bd_sf"/>
</dbReference>
<dbReference type="PRINTS" id="PR00039">
    <property type="entry name" value="HTHLYSR"/>
</dbReference>
<dbReference type="Gene3D" id="3.40.190.10">
    <property type="entry name" value="Periplasmic binding protein-like II"/>
    <property type="match status" value="2"/>
</dbReference>
<feature type="domain" description="HTH lysR-type" evidence="6">
    <location>
        <begin position="1"/>
        <end position="58"/>
    </location>
</feature>
<dbReference type="OrthoDB" id="9775392at2"/>
<dbReference type="Gene3D" id="1.10.10.10">
    <property type="entry name" value="Winged helix-like DNA-binding domain superfamily/Winged helix DNA-binding domain"/>
    <property type="match status" value="1"/>
</dbReference>
<dbReference type="InterPro" id="IPR036388">
    <property type="entry name" value="WH-like_DNA-bd_sf"/>
</dbReference>
<gene>
    <name evidence="7" type="ORF">SAMN05216198_3306</name>
</gene>
<dbReference type="EMBL" id="LT629748">
    <property type="protein sequence ID" value="SDS97582.1"/>
    <property type="molecule type" value="Genomic_DNA"/>
</dbReference>
<dbReference type="PANTHER" id="PTHR30346">
    <property type="entry name" value="TRANSCRIPTIONAL DUAL REGULATOR HCAR-RELATED"/>
    <property type="match status" value="1"/>
</dbReference>
<organism evidence="7 8">
    <name type="scientific">Halopseudomonas litoralis</name>
    <dbReference type="NCBI Taxonomy" id="797277"/>
    <lineage>
        <taxon>Bacteria</taxon>
        <taxon>Pseudomonadati</taxon>
        <taxon>Pseudomonadota</taxon>
        <taxon>Gammaproteobacteria</taxon>
        <taxon>Pseudomonadales</taxon>
        <taxon>Pseudomonadaceae</taxon>
        <taxon>Halopseudomonas</taxon>
    </lineage>
</organism>
<reference evidence="8" key="1">
    <citation type="submission" date="2016-10" db="EMBL/GenBank/DDBJ databases">
        <authorList>
            <person name="Varghese N."/>
            <person name="Submissions S."/>
        </authorList>
    </citation>
    <scope>NUCLEOTIDE SEQUENCE [LARGE SCALE GENOMIC DNA]</scope>
    <source>
        <strain evidence="8">2SM5</strain>
    </source>
</reference>
<keyword evidence="3" id="KW-0238">DNA-binding</keyword>
<keyword evidence="8" id="KW-1185">Reference proteome</keyword>